<keyword evidence="3 5" id="KW-0067">ATP-binding</keyword>
<name>A0A6N3ED05_9FIRM</name>
<dbReference type="PANTHER" id="PTHR42939">
    <property type="entry name" value="ABC TRANSPORTER ATP-BINDING PROTEIN ALBC-RELATED"/>
    <property type="match status" value="1"/>
</dbReference>
<dbReference type="InterPro" id="IPR003593">
    <property type="entry name" value="AAA+_ATPase"/>
</dbReference>
<proteinExistence type="predicted"/>
<dbReference type="PROSITE" id="PS50893">
    <property type="entry name" value="ABC_TRANSPORTER_2"/>
    <property type="match status" value="1"/>
</dbReference>
<dbReference type="SMART" id="SM00382">
    <property type="entry name" value="AAA"/>
    <property type="match status" value="1"/>
</dbReference>
<dbReference type="SUPFAM" id="SSF52540">
    <property type="entry name" value="P-loop containing nucleoside triphosphate hydrolases"/>
    <property type="match status" value="1"/>
</dbReference>
<dbReference type="EMBL" id="CACRUE010000034">
    <property type="protein sequence ID" value="VYU38652.1"/>
    <property type="molecule type" value="Genomic_DNA"/>
</dbReference>
<organism evidence="5">
    <name type="scientific">Intestinibacter bartlettii</name>
    <dbReference type="NCBI Taxonomy" id="261299"/>
    <lineage>
        <taxon>Bacteria</taxon>
        <taxon>Bacillati</taxon>
        <taxon>Bacillota</taxon>
        <taxon>Clostridia</taxon>
        <taxon>Peptostreptococcales</taxon>
        <taxon>Peptostreptococcaceae</taxon>
        <taxon>Intestinibacter</taxon>
    </lineage>
</organism>
<dbReference type="InterPro" id="IPR003439">
    <property type="entry name" value="ABC_transporter-like_ATP-bd"/>
</dbReference>
<dbReference type="GO" id="GO:0016887">
    <property type="term" value="F:ATP hydrolysis activity"/>
    <property type="evidence" value="ECO:0007669"/>
    <property type="project" value="InterPro"/>
</dbReference>
<dbReference type="Pfam" id="PF00005">
    <property type="entry name" value="ABC_tran"/>
    <property type="match status" value="1"/>
</dbReference>
<evidence type="ECO:0000256" key="1">
    <source>
        <dbReference type="ARBA" id="ARBA00022448"/>
    </source>
</evidence>
<dbReference type="Gene3D" id="3.40.50.300">
    <property type="entry name" value="P-loop containing nucleotide triphosphate hydrolases"/>
    <property type="match status" value="1"/>
</dbReference>
<evidence type="ECO:0000256" key="2">
    <source>
        <dbReference type="ARBA" id="ARBA00022741"/>
    </source>
</evidence>
<dbReference type="GO" id="GO:0005524">
    <property type="term" value="F:ATP binding"/>
    <property type="evidence" value="ECO:0007669"/>
    <property type="project" value="UniProtKB-KW"/>
</dbReference>
<keyword evidence="2" id="KW-0547">Nucleotide-binding</keyword>
<dbReference type="AlphaFoldDB" id="A0A6N3ED05"/>
<reference evidence="5" key="1">
    <citation type="submission" date="2019-11" db="EMBL/GenBank/DDBJ databases">
        <authorList>
            <person name="Feng L."/>
        </authorList>
    </citation>
    <scope>NUCLEOTIDE SEQUENCE</scope>
    <source>
        <strain evidence="5">IbartlettiiLFYP30</strain>
    </source>
</reference>
<dbReference type="CDD" id="cd03230">
    <property type="entry name" value="ABC_DR_subfamily_A"/>
    <property type="match status" value="1"/>
</dbReference>
<dbReference type="InterPro" id="IPR051782">
    <property type="entry name" value="ABC_Transporter_VariousFunc"/>
</dbReference>
<accession>A0A6N3ED05</accession>
<gene>
    <name evidence="5" type="primary">ytrB_1</name>
    <name evidence="5" type="ORF">IBLFYP30_00239</name>
</gene>
<dbReference type="PANTHER" id="PTHR42939:SF3">
    <property type="entry name" value="ABC TRANSPORTER ATP-BINDING COMPONENT"/>
    <property type="match status" value="1"/>
</dbReference>
<evidence type="ECO:0000313" key="5">
    <source>
        <dbReference type="EMBL" id="VYU38652.1"/>
    </source>
</evidence>
<dbReference type="RefSeq" id="WP_024038183.1">
    <property type="nucleotide sequence ID" value="NZ_CACRUE010000034.1"/>
</dbReference>
<dbReference type="InterPro" id="IPR027417">
    <property type="entry name" value="P-loop_NTPase"/>
</dbReference>
<protein>
    <submittedName>
        <fullName evidence="5">ABC transporter ATP-binding protein YtrB</fullName>
    </submittedName>
</protein>
<evidence type="ECO:0000259" key="4">
    <source>
        <dbReference type="PROSITE" id="PS50893"/>
    </source>
</evidence>
<evidence type="ECO:0000256" key="3">
    <source>
        <dbReference type="ARBA" id="ARBA00022840"/>
    </source>
</evidence>
<sequence length="215" mass="24843">MLEFRNVTGVKSIKKRFILKDISFKLEKGYIMGLAGKNGAGKTTLIDYIMDSKSKYSGEILVDGENIRKNYPDILNYLGLVSENNIFFEKFTAQQNAELLGTLYKDWNQEVFEINMEKMGVSRGLAIKRMSRGEYMKFQMAFAMAHKSKLYLIDEATSKMDPVFRKEFYNIMHEVIEDESASIILVTHLEEELEYQADYIAILEKGEMISFESVI</sequence>
<keyword evidence="1" id="KW-0813">Transport</keyword>
<feature type="domain" description="ABC transporter" evidence="4">
    <location>
        <begin position="2"/>
        <end position="215"/>
    </location>
</feature>